<proteinExistence type="predicted"/>
<accession>A0A833STY1</accession>
<gene>
    <name evidence="1" type="ORF">GN244_ATG09650</name>
    <name evidence="2" type="ORF">GN958_ATG22754</name>
</gene>
<sequence>MNDLTAKRFTSSASSVSGLYSRRATIKKRGKKPGKSAMVVAVDSYLESPSGGTASDLYRAARKLSAHKPHCALQLLDTLAEHLLAAVAPNKAAGVQDEAST</sequence>
<dbReference type="EMBL" id="JAACNO010003203">
    <property type="protein sequence ID" value="KAF4127926.1"/>
    <property type="molecule type" value="Genomic_DNA"/>
</dbReference>
<dbReference type="EMBL" id="WSZM01000208">
    <property type="protein sequence ID" value="KAF4038233.1"/>
    <property type="molecule type" value="Genomic_DNA"/>
</dbReference>
<evidence type="ECO:0000313" key="3">
    <source>
        <dbReference type="Proteomes" id="UP000602510"/>
    </source>
</evidence>
<dbReference type="Proteomes" id="UP000602510">
    <property type="component" value="Unassembled WGS sequence"/>
</dbReference>
<name>A0A833STY1_PHYIN</name>
<dbReference type="AlphaFoldDB" id="A0A833STY1"/>
<dbReference type="Proteomes" id="UP000704712">
    <property type="component" value="Unassembled WGS sequence"/>
</dbReference>
<reference evidence="1" key="1">
    <citation type="submission" date="2020-04" db="EMBL/GenBank/DDBJ databases">
        <title>Hybrid Assembly of Korean Phytophthora infestans isolates.</title>
        <authorList>
            <person name="Prokchorchik M."/>
            <person name="Lee Y."/>
            <person name="Seo J."/>
            <person name="Cho J.-H."/>
            <person name="Park Y.-E."/>
            <person name="Jang D.-C."/>
            <person name="Im J.-S."/>
            <person name="Choi J.-G."/>
            <person name="Park H.-J."/>
            <person name="Lee G.-B."/>
            <person name="Lee Y.-G."/>
            <person name="Hong S.-Y."/>
            <person name="Cho K."/>
            <person name="Sohn K.H."/>
        </authorList>
    </citation>
    <scope>NUCLEOTIDE SEQUENCE</scope>
    <source>
        <strain evidence="1">KR_1_A1</strain>
        <strain evidence="2">KR_2_A2</strain>
    </source>
</reference>
<comment type="caution">
    <text evidence="1">The sequence shown here is derived from an EMBL/GenBank/DDBJ whole genome shotgun (WGS) entry which is preliminary data.</text>
</comment>
<evidence type="ECO:0000313" key="1">
    <source>
        <dbReference type="EMBL" id="KAF4038233.1"/>
    </source>
</evidence>
<evidence type="ECO:0000313" key="2">
    <source>
        <dbReference type="EMBL" id="KAF4127926.1"/>
    </source>
</evidence>
<organism evidence="1 3">
    <name type="scientific">Phytophthora infestans</name>
    <name type="common">Potato late blight agent</name>
    <name type="synonym">Botrytis infestans</name>
    <dbReference type="NCBI Taxonomy" id="4787"/>
    <lineage>
        <taxon>Eukaryota</taxon>
        <taxon>Sar</taxon>
        <taxon>Stramenopiles</taxon>
        <taxon>Oomycota</taxon>
        <taxon>Peronosporomycetes</taxon>
        <taxon>Peronosporales</taxon>
        <taxon>Peronosporaceae</taxon>
        <taxon>Phytophthora</taxon>
    </lineage>
</organism>
<protein>
    <submittedName>
        <fullName evidence="1">Uncharacterized protein</fullName>
    </submittedName>
</protein>
<keyword evidence="3" id="KW-1185">Reference proteome</keyword>